<keyword evidence="3" id="KW-1185">Reference proteome</keyword>
<feature type="region of interest" description="Disordered" evidence="1">
    <location>
        <begin position="257"/>
        <end position="291"/>
    </location>
</feature>
<dbReference type="EMBL" id="SRLO01001228">
    <property type="protein sequence ID" value="TNN39986.1"/>
    <property type="molecule type" value="Genomic_DNA"/>
</dbReference>
<name>A0A4Z2FFH2_9TELE</name>
<evidence type="ECO:0000313" key="3">
    <source>
        <dbReference type="Proteomes" id="UP000314294"/>
    </source>
</evidence>
<gene>
    <name evidence="2" type="ORF">EYF80_049839</name>
</gene>
<reference evidence="2 3" key="1">
    <citation type="submission" date="2019-03" db="EMBL/GenBank/DDBJ databases">
        <title>First draft genome of Liparis tanakae, snailfish: a comprehensive survey of snailfish specific genes.</title>
        <authorList>
            <person name="Kim W."/>
            <person name="Song I."/>
            <person name="Jeong J.-H."/>
            <person name="Kim D."/>
            <person name="Kim S."/>
            <person name="Ryu S."/>
            <person name="Song J.Y."/>
            <person name="Lee S.K."/>
        </authorList>
    </citation>
    <scope>NUCLEOTIDE SEQUENCE [LARGE SCALE GENOMIC DNA]</scope>
    <source>
        <tissue evidence="2">Muscle</tissue>
    </source>
</reference>
<dbReference type="AlphaFoldDB" id="A0A4Z2FFH2"/>
<proteinExistence type="predicted"/>
<sequence length="291" mass="31253">MSRAALTVEESSAPWSSAVRCHSSANQKEELGYTIAHQKKNYLLYLDKITITVVTLTRGGDPDAVCRHFGNGWRGVPRVLRVPRLDGLLRTQLKSDGQCLKDSLLQPSSSSAPQVIWGTAGGGAWGRGPAWAAAWWPWGGIRRRADAEGAGGIASAEDGRHPEVRGQAASSGISQGALLRHLRGQVGAYPGRVGVDEDADPDHRADLEARQTEMRFDDALTCGRVRARKYTTRSRLGSRRFLKDGVCRVMVWGEGRGGGGTSRIRSGPGLGGGRPASAGSRRFKSANWGRG</sequence>
<comment type="caution">
    <text evidence="2">The sequence shown here is derived from an EMBL/GenBank/DDBJ whole genome shotgun (WGS) entry which is preliminary data.</text>
</comment>
<organism evidence="2 3">
    <name type="scientific">Liparis tanakae</name>
    <name type="common">Tanaka's snailfish</name>
    <dbReference type="NCBI Taxonomy" id="230148"/>
    <lineage>
        <taxon>Eukaryota</taxon>
        <taxon>Metazoa</taxon>
        <taxon>Chordata</taxon>
        <taxon>Craniata</taxon>
        <taxon>Vertebrata</taxon>
        <taxon>Euteleostomi</taxon>
        <taxon>Actinopterygii</taxon>
        <taxon>Neopterygii</taxon>
        <taxon>Teleostei</taxon>
        <taxon>Neoteleostei</taxon>
        <taxon>Acanthomorphata</taxon>
        <taxon>Eupercaria</taxon>
        <taxon>Perciformes</taxon>
        <taxon>Cottioidei</taxon>
        <taxon>Cottales</taxon>
        <taxon>Liparidae</taxon>
        <taxon>Liparis</taxon>
    </lineage>
</organism>
<evidence type="ECO:0000256" key="1">
    <source>
        <dbReference type="SAM" id="MobiDB-lite"/>
    </source>
</evidence>
<accession>A0A4Z2FFH2</accession>
<evidence type="ECO:0000313" key="2">
    <source>
        <dbReference type="EMBL" id="TNN39986.1"/>
    </source>
</evidence>
<dbReference type="Proteomes" id="UP000314294">
    <property type="component" value="Unassembled WGS sequence"/>
</dbReference>
<protein>
    <submittedName>
        <fullName evidence="2">Uncharacterized protein</fullName>
    </submittedName>
</protein>